<proteinExistence type="inferred from homology"/>
<dbReference type="InterPro" id="IPR029063">
    <property type="entry name" value="SAM-dependent_MTases_sf"/>
</dbReference>
<dbReference type="GO" id="GO:0032259">
    <property type="term" value="P:methylation"/>
    <property type="evidence" value="ECO:0007669"/>
    <property type="project" value="UniProtKB-KW"/>
</dbReference>
<evidence type="ECO:0000313" key="8">
    <source>
        <dbReference type="Proteomes" id="UP000198852"/>
    </source>
</evidence>
<comment type="similarity">
    <text evidence="2 6">Belongs to the UPF0677 family.</text>
</comment>
<dbReference type="Proteomes" id="UP000198852">
    <property type="component" value="Unassembled WGS sequence"/>
</dbReference>
<evidence type="ECO:0000256" key="4">
    <source>
        <dbReference type="ARBA" id="ARBA00022679"/>
    </source>
</evidence>
<evidence type="ECO:0000256" key="2">
    <source>
        <dbReference type="ARBA" id="ARBA00008138"/>
    </source>
</evidence>
<dbReference type="EC" id="2.1.1.-" evidence="6"/>
<dbReference type="PANTHER" id="PTHR43619">
    <property type="entry name" value="S-ADENOSYL-L-METHIONINE-DEPENDENT METHYLTRANSFERASE YKTD-RELATED"/>
    <property type="match status" value="1"/>
</dbReference>
<sequence length="290" mass="31222">MAEQDWDIISGVGRTALAVATLRAIETHRADPLIDDPYAETLVRAAGQGEAFPTTPEALAALPDDERGWAARIDHYVGVRSRVFDDALLEATRAGARQVVVLAAGLDARPYRLDWPAGTVVFELDQPKVLRFKREVLADVEPACDYRPIGIDLREDWPAALADAGFEAATPTAWLAEGLLSYLPAEVQRRLLASVSELSAPASRVAVEEFRDTAQLLADPQVAEFGRTQGMDLNELVHAGEPAAEVLDELGWLSRVEASGDAATRLGRDPGLAAGPMFGMTRFVTAVKPG</sequence>
<accession>A0A1I6TJ87</accession>
<dbReference type="STRING" id="95161.SAMN05660874_03989"/>
<dbReference type="PANTHER" id="PTHR43619:SF2">
    <property type="entry name" value="S-ADENOSYL-L-METHIONINE-DEPENDENT METHYLTRANSFERASES SUPERFAMILY PROTEIN"/>
    <property type="match status" value="1"/>
</dbReference>
<evidence type="ECO:0000256" key="5">
    <source>
        <dbReference type="ARBA" id="ARBA00022691"/>
    </source>
</evidence>
<protein>
    <recommendedName>
        <fullName evidence="6">S-adenosyl-L-methionine-dependent methyltransferase</fullName>
        <ecNumber evidence="6">2.1.1.-</ecNumber>
    </recommendedName>
</protein>
<keyword evidence="4 7" id="KW-0808">Transferase</keyword>
<keyword evidence="3 6" id="KW-0489">Methyltransferase</keyword>
<gene>
    <name evidence="7" type="ORF">SAMN05660874_03989</name>
</gene>
<dbReference type="OrthoDB" id="9806164at2"/>
<evidence type="ECO:0000313" key="7">
    <source>
        <dbReference type="EMBL" id="SFS89279.1"/>
    </source>
</evidence>
<dbReference type="EMBL" id="FOZX01000007">
    <property type="protein sequence ID" value="SFS89279.1"/>
    <property type="molecule type" value="Genomic_DNA"/>
</dbReference>
<evidence type="ECO:0000256" key="6">
    <source>
        <dbReference type="RuleBase" id="RU362030"/>
    </source>
</evidence>
<name>A0A1I6TJ87_9PSEU</name>
<dbReference type="Gene3D" id="3.40.50.150">
    <property type="entry name" value="Vaccinia Virus protein VP39"/>
    <property type="match status" value="1"/>
</dbReference>
<dbReference type="SUPFAM" id="SSF53335">
    <property type="entry name" value="S-adenosyl-L-methionine-dependent methyltransferases"/>
    <property type="match status" value="1"/>
</dbReference>
<dbReference type="Pfam" id="PF04072">
    <property type="entry name" value="LCM"/>
    <property type="match status" value="1"/>
</dbReference>
<dbReference type="InterPro" id="IPR011610">
    <property type="entry name" value="SAM_mthyl_Trfase_ML2640-like"/>
</dbReference>
<comment type="function">
    <text evidence="1 6">Exhibits S-adenosyl-L-methionine-dependent methyltransferase activity.</text>
</comment>
<keyword evidence="5 6" id="KW-0949">S-adenosyl-L-methionine</keyword>
<evidence type="ECO:0000256" key="3">
    <source>
        <dbReference type="ARBA" id="ARBA00022603"/>
    </source>
</evidence>
<organism evidence="7 8">
    <name type="scientific">Saccharopolyspora flava</name>
    <dbReference type="NCBI Taxonomy" id="95161"/>
    <lineage>
        <taxon>Bacteria</taxon>
        <taxon>Bacillati</taxon>
        <taxon>Actinomycetota</taxon>
        <taxon>Actinomycetes</taxon>
        <taxon>Pseudonocardiales</taxon>
        <taxon>Pseudonocardiaceae</taxon>
        <taxon>Saccharopolyspora</taxon>
    </lineage>
</organism>
<dbReference type="AlphaFoldDB" id="A0A1I6TJ87"/>
<dbReference type="NCBIfam" id="TIGR00027">
    <property type="entry name" value="mthyl_TIGR00027"/>
    <property type="match status" value="1"/>
</dbReference>
<evidence type="ECO:0000256" key="1">
    <source>
        <dbReference type="ARBA" id="ARBA00003907"/>
    </source>
</evidence>
<dbReference type="RefSeq" id="WP_093420251.1">
    <property type="nucleotide sequence ID" value="NZ_FOZX01000007.1"/>
</dbReference>
<reference evidence="8" key="1">
    <citation type="submission" date="2016-10" db="EMBL/GenBank/DDBJ databases">
        <authorList>
            <person name="Varghese N."/>
            <person name="Submissions S."/>
        </authorList>
    </citation>
    <scope>NUCLEOTIDE SEQUENCE [LARGE SCALE GENOMIC DNA]</scope>
    <source>
        <strain evidence="8">DSM 44771</strain>
    </source>
</reference>
<dbReference type="InterPro" id="IPR007213">
    <property type="entry name" value="Ppm1/Ppm2/Tcmp"/>
</dbReference>
<keyword evidence="8" id="KW-1185">Reference proteome</keyword>
<dbReference type="GO" id="GO:0008168">
    <property type="term" value="F:methyltransferase activity"/>
    <property type="evidence" value="ECO:0007669"/>
    <property type="project" value="UniProtKB-UniRule"/>
</dbReference>